<dbReference type="InterPro" id="IPR050382">
    <property type="entry name" value="MFS_Na/Anion_cotransporter"/>
</dbReference>
<evidence type="ECO:0000259" key="7">
    <source>
        <dbReference type="PROSITE" id="PS50850"/>
    </source>
</evidence>
<feature type="transmembrane region" description="Helical" evidence="6">
    <location>
        <begin position="9"/>
        <end position="28"/>
    </location>
</feature>
<dbReference type="InterPro" id="IPR011701">
    <property type="entry name" value="MFS"/>
</dbReference>
<feature type="transmembrane region" description="Helical" evidence="6">
    <location>
        <begin position="218"/>
        <end position="237"/>
    </location>
</feature>
<name>A0AAU7PV39_9FIRM</name>
<evidence type="ECO:0000256" key="5">
    <source>
        <dbReference type="ARBA" id="ARBA00023136"/>
    </source>
</evidence>
<dbReference type="EMBL" id="CP157940">
    <property type="protein sequence ID" value="XBS56054.1"/>
    <property type="molecule type" value="Genomic_DNA"/>
</dbReference>
<keyword evidence="5 6" id="KW-0472">Membrane</keyword>
<dbReference type="PANTHER" id="PTHR11662">
    <property type="entry name" value="SOLUTE CARRIER FAMILY 17"/>
    <property type="match status" value="1"/>
</dbReference>
<evidence type="ECO:0000256" key="1">
    <source>
        <dbReference type="ARBA" id="ARBA00004651"/>
    </source>
</evidence>
<feature type="transmembrane region" description="Helical" evidence="6">
    <location>
        <begin position="292"/>
        <end position="310"/>
    </location>
</feature>
<dbReference type="AlphaFoldDB" id="A0AAU7PV39"/>
<dbReference type="InterPro" id="IPR036259">
    <property type="entry name" value="MFS_trans_sf"/>
</dbReference>
<dbReference type="RefSeq" id="WP_349948684.1">
    <property type="nucleotide sequence ID" value="NZ_CP157940.1"/>
</dbReference>
<evidence type="ECO:0000256" key="4">
    <source>
        <dbReference type="ARBA" id="ARBA00022989"/>
    </source>
</evidence>
<comment type="subcellular location">
    <subcellularLocation>
        <location evidence="1">Cell membrane</location>
        <topology evidence="1">Multi-pass membrane protein</topology>
    </subcellularLocation>
</comment>
<feature type="transmembrane region" description="Helical" evidence="6">
    <location>
        <begin position="316"/>
        <end position="340"/>
    </location>
</feature>
<proteinExistence type="predicted"/>
<dbReference type="Gene3D" id="1.20.1250.20">
    <property type="entry name" value="MFS general substrate transporter like domains"/>
    <property type="match status" value="2"/>
</dbReference>
<keyword evidence="4 6" id="KW-1133">Transmembrane helix</keyword>
<dbReference type="GO" id="GO:0005886">
    <property type="term" value="C:plasma membrane"/>
    <property type="evidence" value="ECO:0007669"/>
    <property type="project" value="UniProtKB-SubCell"/>
</dbReference>
<feature type="transmembrane region" description="Helical" evidence="6">
    <location>
        <begin position="382"/>
        <end position="404"/>
    </location>
</feature>
<dbReference type="SUPFAM" id="SSF103473">
    <property type="entry name" value="MFS general substrate transporter"/>
    <property type="match status" value="1"/>
</dbReference>
<feature type="domain" description="Major facilitator superfamily (MFS) profile" evidence="7">
    <location>
        <begin position="11"/>
        <end position="408"/>
    </location>
</feature>
<organism evidence="8">
    <name type="scientific">Lacrimispora sp. BS-2</name>
    <dbReference type="NCBI Taxonomy" id="3151850"/>
    <lineage>
        <taxon>Bacteria</taxon>
        <taxon>Bacillati</taxon>
        <taxon>Bacillota</taxon>
        <taxon>Clostridia</taxon>
        <taxon>Lachnospirales</taxon>
        <taxon>Lachnospiraceae</taxon>
        <taxon>Lacrimispora</taxon>
    </lineage>
</organism>
<dbReference type="GO" id="GO:0022857">
    <property type="term" value="F:transmembrane transporter activity"/>
    <property type="evidence" value="ECO:0007669"/>
    <property type="project" value="InterPro"/>
</dbReference>
<evidence type="ECO:0000256" key="6">
    <source>
        <dbReference type="SAM" id="Phobius"/>
    </source>
</evidence>
<evidence type="ECO:0000256" key="3">
    <source>
        <dbReference type="ARBA" id="ARBA00022692"/>
    </source>
</evidence>
<gene>
    <name evidence="8" type="ORF">ABFV83_09795</name>
</gene>
<feature type="transmembrane region" description="Helical" evidence="6">
    <location>
        <begin position="48"/>
        <end position="67"/>
    </location>
</feature>
<feature type="transmembrane region" description="Helical" evidence="6">
    <location>
        <begin position="135"/>
        <end position="157"/>
    </location>
</feature>
<dbReference type="InterPro" id="IPR020846">
    <property type="entry name" value="MFS_dom"/>
</dbReference>
<feature type="transmembrane region" description="Helical" evidence="6">
    <location>
        <begin position="103"/>
        <end position="123"/>
    </location>
</feature>
<sequence>MKITKYKSYPWLLVACYSLLGIFFPASVTQFSMVVNSLSEALAVDSQVILLADTTRAVCLVTAMFLSSYVYKRFGLKKTMALGLMFQILPQFLIPMAVNGKYILLLFLFKGMQGFNAMAFPLYISTITLWMDKRYTALATALFNGSFVAGSGVGAWISGRIVPVLGWQASFYAVGGICLFFAIPAWLLTKEKIMEVPQKSQLNVLSKNVYGNVIRQPVTWLLILALIANTWVCQSVTVDMSVYANIIGYSYGQTGNLMLAISFVTVVSSIMAGGVSDWFAMRAKNKVRSRSMIMAAGYALSAMAAVLLPNASAMGFLPLALVSCTMMFGVSWAAGVFWALPVEVYTEDDNIPGTAFCSGAANIPNPIAPMVVGVLLGSNGHWTAGWLTCALVSVLSLLASLVLARHKNNQ</sequence>
<dbReference type="Pfam" id="PF07690">
    <property type="entry name" value="MFS_1"/>
    <property type="match status" value="1"/>
</dbReference>
<accession>A0AAU7PV39</accession>
<dbReference type="PROSITE" id="PS50850">
    <property type="entry name" value="MFS"/>
    <property type="match status" value="1"/>
</dbReference>
<evidence type="ECO:0000313" key="8">
    <source>
        <dbReference type="EMBL" id="XBS56054.1"/>
    </source>
</evidence>
<feature type="transmembrane region" description="Helical" evidence="6">
    <location>
        <begin position="169"/>
        <end position="189"/>
    </location>
</feature>
<keyword evidence="2" id="KW-0813">Transport</keyword>
<reference evidence="8" key="1">
    <citation type="submission" date="2024-06" db="EMBL/GenBank/DDBJ databases">
        <title>Lacrimispora cavernae sp. nov., a novel anaerobe isolated from bat guano pile inside a cave.</title>
        <authorList>
            <person name="Miller S.L."/>
            <person name="Lu N."/>
            <person name="King J."/>
            <person name="Sankaranarayanan K."/>
            <person name="Lawson P.A."/>
        </authorList>
    </citation>
    <scope>NUCLEOTIDE SEQUENCE</scope>
    <source>
        <strain evidence="8">BS-2</strain>
    </source>
</reference>
<keyword evidence="3 6" id="KW-0812">Transmembrane</keyword>
<feature type="transmembrane region" description="Helical" evidence="6">
    <location>
        <begin position="257"/>
        <end position="280"/>
    </location>
</feature>
<evidence type="ECO:0000256" key="2">
    <source>
        <dbReference type="ARBA" id="ARBA00022448"/>
    </source>
</evidence>
<dbReference type="PANTHER" id="PTHR11662:SF399">
    <property type="entry name" value="FI19708P1-RELATED"/>
    <property type="match status" value="1"/>
</dbReference>
<protein>
    <submittedName>
        <fullName evidence="8">MFS transporter</fullName>
    </submittedName>
</protein>